<dbReference type="PANTHER" id="PTHR15537">
    <property type="entry name" value="F-BOX ONLY PROTEIN 7"/>
    <property type="match status" value="1"/>
</dbReference>
<feature type="domain" description="F-box" evidence="2">
    <location>
        <begin position="292"/>
        <end position="338"/>
    </location>
</feature>
<dbReference type="Pfam" id="PF11566">
    <property type="entry name" value="PI31_Prot_N"/>
    <property type="match status" value="1"/>
</dbReference>
<feature type="region of interest" description="Disordered" evidence="1">
    <location>
        <begin position="89"/>
        <end position="122"/>
    </location>
</feature>
<proteinExistence type="predicted"/>
<dbReference type="GeneTree" id="ENSGT00390000006670"/>
<keyword evidence="4" id="KW-1185">Reference proteome</keyword>
<dbReference type="Gene3D" id="3.40.1000.30">
    <property type="match status" value="1"/>
</dbReference>
<feature type="compositionally biased region" description="Basic and acidic residues" evidence="1">
    <location>
        <begin position="421"/>
        <end position="434"/>
    </location>
</feature>
<dbReference type="GO" id="GO:1903599">
    <property type="term" value="P:positive regulation of autophagy of mitochondrion"/>
    <property type="evidence" value="ECO:0007669"/>
    <property type="project" value="TreeGrafter"/>
</dbReference>
<evidence type="ECO:0000256" key="1">
    <source>
        <dbReference type="SAM" id="MobiDB-lite"/>
    </source>
</evidence>
<evidence type="ECO:0000313" key="3">
    <source>
        <dbReference type="Ensembl" id="ENSACIP00000011760.1"/>
    </source>
</evidence>
<dbReference type="InterPro" id="IPR021625">
    <property type="entry name" value="PI31_Prot_N"/>
</dbReference>
<evidence type="ECO:0000313" key="4">
    <source>
        <dbReference type="Proteomes" id="UP000261340"/>
    </source>
</evidence>
<name>A0A3Q0RTN7_AMPCI</name>
<dbReference type="GO" id="GO:0019901">
    <property type="term" value="F:protein kinase binding"/>
    <property type="evidence" value="ECO:0007669"/>
    <property type="project" value="InterPro"/>
</dbReference>
<organism evidence="3 4">
    <name type="scientific">Amphilophus citrinellus</name>
    <name type="common">Midas cichlid</name>
    <name type="synonym">Cichlasoma citrinellum</name>
    <dbReference type="NCBI Taxonomy" id="61819"/>
    <lineage>
        <taxon>Eukaryota</taxon>
        <taxon>Metazoa</taxon>
        <taxon>Chordata</taxon>
        <taxon>Craniata</taxon>
        <taxon>Vertebrata</taxon>
        <taxon>Euteleostomi</taxon>
        <taxon>Actinopterygii</taxon>
        <taxon>Neopterygii</taxon>
        <taxon>Teleostei</taxon>
        <taxon>Neoteleostei</taxon>
        <taxon>Acanthomorphata</taxon>
        <taxon>Ovalentaria</taxon>
        <taxon>Cichlomorphae</taxon>
        <taxon>Cichliformes</taxon>
        <taxon>Cichlidae</taxon>
        <taxon>New World cichlids</taxon>
        <taxon>Cichlasomatinae</taxon>
        <taxon>Heroini</taxon>
        <taxon>Amphilophus</taxon>
    </lineage>
</organism>
<dbReference type="Proteomes" id="UP000261340">
    <property type="component" value="Unplaced"/>
</dbReference>
<dbReference type="InterPro" id="IPR036047">
    <property type="entry name" value="F-box-like_dom_sf"/>
</dbReference>
<dbReference type="SMART" id="SM00256">
    <property type="entry name" value="FBOX"/>
    <property type="match status" value="1"/>
</dbReference>
<dbReference type="SUPFAM" id="SSF81383">
    <property type="entry name" value="F-box domain"/>
    <property type="match status" value="1"/>
</dbReference>
<dbReference type="PROSITE" id="PS50181">
    <property type="entry name" value="FBOX"/>
    <property type="match status" value="1"/>
</dbReference>
<reference evidence="3" key="1">
    <citation type="submission" date="2025-08" db="UniProtKB">
        <authorList>
            <consortium name="Ensembl"/>
        </authorList>
    </citation>
    <scope>IDENTIFICATION</scope>
</reference>
<feature type="compositionally biased region" description="Low complexity" evidence="1">
    <location>
        <begin position="89"/>
        <end position="106"/>
    </location>
</feature>
<protein>
    <submittedName>
        <fullName evidence="3">F-box protein 7</fullName>
    </submittedName>
</protein>
<dbReference type="Ensembl" id="ENSACIT00000012093.1">
    <property type="protein sequence ID" value="ENSACIP00000011760.1"/>
    <property type="gene ID" value="ENSACIG00000009124.1"/>
</dbReference>
<dbReference type="AlphaFoldDB" id="A0A3Q0RTN7"/>
<dbReference type="Pfam" id="PF12937">
    <property type="entry name" value="F-box-like"/>
    <property type="match status" value="1"/>
</dbReference>
<sequence>MKLRVRINRQTSRVELLGEDPSLKELRDHIKETLLRSHGLSSDTEFGLSLNGSELLTDGAQTLASCGIVSGDLICIHLPQSEAAAVASTTSAPSTSSTHTPSGVSPAVLTESQESCETSDSEPSAAVWEPMLCSEAEDGQAPHSLEVLYHTAQATNPNDAIMVAGHLLMLETGFIPQGSELKPGEMPAGWRCAGGVYRLQYTHPLCESSLASVVAVCMGPMLVINTTLKVTETVDTVRKLCLNASSYVTNEWPGGSAAAAFKELSKLSRLFKDQLAYPLIATAREAMALPVAFGLPALPPELLLRVLRLLDVRSVVRLSAVSRHFNAATADSSLWRHLYRRDFSGGKRVYKNHYKNRKSAHPFSFPRYHPRYLPPFHDRDIFRPLPFPHFPPGIIGGEHDQRPTLPHGLLPRPRHDPIGPLAEPHRRPPDDFHRIRPAGGRPADVRRGFI</sequence>
<dbReference type="Gene3D" id="1.20.1280.50">
    <property type="match status" value="1"/>
</dbReference>
<dbReference type="InterPro" id="IPR047118">
    <property type="entry name" value="Fbxo7"/>
</dbReference>
<accession>A0A3Q0RTN7</accession>
<evidence type="ECO:0000259" key="2">
    <source>
        <dbReference type="PROSITE" id="PS50181"/>
    </source>
</evidence>
<reference evidence="3" key="2">
    <citation type="submission" date="2025-09" db="UniProtKB">
        <authorList>
            <consortium name="Ensembl"/>
        </authorList>
    </citation>
    <scope>IDENTIFICATION</scope>
</reference>
<dbReference type="PANTHER" id="PTHR15537:SF2">
    <property type="entry name" value="F-BOX ONLY PROTEIN 7"/>
    <property type="match status" value="1"/>
</dbReference>
<feature type="compositionally biased region" description="Polar residues" evidence="1">
    <location>
        <begin position="110"/>
        <end position="122"/>
    </location>
</feature>
<feature type="region of interest" description="Disordered" evidence="1">
    <location>
        <begin position="421"/>
        <end position="450"/>
    </location>
</feature>
<dbReference type="InterPro" id="IPR001810">
    <property type="entry name" value="F-box_dom"/>
</dbReference>